<comment type="similarity">
    <text evidence="7">Belongs to the transglycosylase MltG family.</text>
</comment>
<dbReference type="Proteomes" id="UP000515847">
    <property type="component" value="Chromosome"/>
</dbReference>
<evidence type="ECO:0000256" key="3">
    <source>
        <dbReference type="ARBA" id="ARBA00022989"/>
    </source>
</evidence>
<keyword evidence="4 7" id="KW-0472">Membrane</keyword>
<dbReference type="GO" id="GO:0005886">
    <property type="term" value="C:plasma membrane"/>
    <property type="evidence" value="ECO:0007669"/>
    <property type="project" value="UniProtKB-SubCell"/>
</dbReference>
<evidence type="ECO:0000256" key="7">
    <source>
        <dbReference type="HAMAP-Rule" id="MF_02065"/>
    </source>
</evidence>
<keyword evidence="9" id="KW-1185">Reference proteome</keyword>
<dbReference type="PANTHER" id="PTHR30518:SF2">
    <property type="entry name" value="ENDOLYTIC MUREIN TRANSGLYCOSYLASE"/>
    <property type="match status" value="1"/>
</dbReference>
<dbReference type="EC" id="4.2.2.29" evidence="7"/>
<keyword evidence="3 7" id="KW-1133">Transmembrane helix</keyword>
<dbReference type="Gene3D" id="3.30.160.60">
    <property type="entry name" value="Classic Zinc Finger"/>
    <property type="match status" value="1"/>
</dbReference>
<dbReference type="PANTHER" id="PTHR30518">
    <property type="entry name" value="ENDOLYTIC MUREIN TRANSGLYCOSYLASE"/>
    <property type="match status" value="1"/>
</dbReference>
<keyword evidence="1 7" id="KW-1003">Cell membrane</keyword>
<dbReference type="KEGG" id="tfr:BR63_02730"/>
<evidence type="ECO:0000256" key="6">
    <source>
        <dbReference type="ARBA" id="ARBA00023316"/>
    </source>
</evidence>
<dbReference type="InterPro" id="IPR003770">
    <property type="entry name" value="MLTG-like"/>
</dbReference>
<protein>
    <recommendedName>
        <fullName evidence="7">Endolytic murein transglycosylase</fullName>
        <ecNumber evidence="7">4.2.2.29</ecNumber>
    </recommendedName>
    <alternativeName>
        <fullName evidence="7">Peptidoglycan lytic transglycosylase</fullName>
    </alternativeName>
    <alternativeName>
        <fullName evidence="7">Peptidoglycan polymerization terminase</fullName>
    </alternativeName>
</protein>
<keyword evidence="6 7" id="KW-0961">Cell wall biogenesis/degradation</keyword>
<dbReference type="Pfam" id="PF02618">
    <property type="entry name" value="YceG"/>
    <property type="match status" value="1"/>
</dbReference>
<evidence type="ECO:0000256" key="5">
    <source>
        <dbReference type="ARBA" id="ARBA00023239"/>
    </source>
</evidence>
<comment type="subcellular location">
    <subcellularLocation>
        <location evidence="7">Cell membrane</location>
        <topology evidence="7">Single-pass membrane protein</topology>
    </subcellularLocation>
</comment>
<evidence type="ECO:0000313" key="9">
    <source>
        <dbReference type="Proteomes" id="UP000515847"/>
    </source>
</evidence>
<dbReference type="CDD" id="cd08010">
    <property type="entry name" value="MltG_like"/>
    <property type="match status" value="1"/>
</dbReference>
<gene>
    <name evidence="7 8" type="primary">mltG</name>
    <name evidence="8" type="ORF">BR63_02730</name>
</gene>
<organism evidence="8 9">
    <name type="scientific">Thermanaerosceptrum fracticalcis</name>
    <dbReference type="NCBI Taxonomy" id="1712410"/>
    <lineage>
        <taxon>Bacteria</taxon>
        <taxon>Bacillati</taxon>
        <taxon>Bacillota</taxon>
        <taxon>Clostridia</taxon>
        <taxon>Eubacteriales</taxon>
        <taxon>Peptococcaceae</taxon>
        <taxon>Thermanaerosceptrum</taxon>
    </lineage>
</organism>
<dbReference type="AlphaFoldDB" id="A0A7G6DZR6"/>
<accession>A0A7G6DZR6</accession>
<dbReference type="HAMAP" id="MF_02065">
    <property type="entry name" value="MltG"/>
    <property type="match status" value="1"/>
</dbReference>
<dbReference type="GO" id="GO:0071555">
    <property type="term" value="P:cell wall organization"/>
    <property type="evidence" value="ECO:0007669"/>
    <property type="project" value="UniProtKB-KW"/>
</dbReference>
<comment type="function">
    <text evidence="7">Functions as a peptidoglycan terminase that cleaves nascent peptidoglycan strands endolytically to terminate their elongation.</text>
</comment>
<evidence type="ECO:0000256" key="4">
    <source>
        <dbReference type="ARBA" id="ARBA00023136"/>
    </source>
</evidence>
<comment type="catalytic activity">
    <reaction evidence="7">
        <text>a peptidoglycan chain = a peptidoglycan chain with N-acetyl-1,6-anhydromuramyl-[peptide] at the reducing end + a peptidoglycan chain with N-acetylglucosamine at the non-reducing end.</text>
        <dbReference type="EC" id="4.2.2.29"/>
    </reaction>
</comment>
<evidence type="ECO:0000256" key="1">
    <source>
        <dbReference type="ARBA" id="ARBA00022475"/>
    </source>
</evidence>
<keyword evidence="2 7" id="KW-0812">Transmembrane</keyword>
<feature type="transmembrane region" description="Helical" evidence="7">
    <location>
        <begin position="21"/>
        <end position="43"/>
    </location>
</feature>
<evidence type="ECO:0000256" key="2">
    <source>
        <dbReference type="ARBA" id="ARBA00022692"/>
    </source>
</evidence>
<dbReference type="EMBL" id="CP045798">
    <property type="protein sequence ID" value="QNB45320.1"/>
    <property type="molecule type" value="Genomic_DNA"/>
</dbReference>
<evidence type="ECO:0000313" key="8">
    <source>
        <dbReference type="EMBL" id="QNB45320.1"/>
    </source>
</evidence>
<dbReference type="NCBIfam" id="TIGR00247">
    <property type="entry name" value="endolytic transglycosylase MltG"/>
    <property type="match status" value="1"/>
</dbReference>
<name>A0A7G6DZR6_THEFR</name>
<keyword evidence="5 7" id="KW-0456">Lyase</keyword>
<proteinExistence type="inferred from homology"/>
<dbReference type="Gene3D" id="3.30.1490.480">
    <property type="entry name" value="Endolytic murein transglycosylase"/>
    <property type="match status" value="2"/>
</dbReference>
<feature type="site" description="Important for catalytic activity" evidence="7">
    <location>
        <position position="236"/>
    </location>
</feature>
<dbReference type="GO" id="GO:0009252">
    <property type="term" value="P:peptidoglycan biosynthetic process"/>
    <property type="evidence" value="ECO:0007669"/>
    <property type="project" value="UniProtKB-UniRule"/>
</dbReference>
<dbReference type="GO" id="GO:0008932">
    <property type="term" value="F:lytic endotransglycosylase activity"/>
    <property type="evidence" value="ECO:0007669"/>
    <property type="project" value="UniProtKB-UniRule"/>
</dbReference>
<reference evidence="8 9" key="1">
    <citation type="journal article" date="2019" name="Front. Microbiol.">
        <title>Thermoanaerosceptrum fracticalcis gen. nov. sp. nov., a Novel Fumarate-Fermenting Microorganism From a Deep Fractured Carbonate Aquifer of the US Great Basin.</title>
        <authorList>
            <person name="Hamilton-Brehm S.D."/>
            <person name="Stewart L.E."/>
            <person name="Zavarin M."/>
            <person name="Caldwell M."/>
            <person name="Lawson P.A."/>
            <person name="Onstott T.C."/>
            <person name="Grzymski J."/>
            <person name="Neveux I."/>
            <person name="Lollar B.S."/>
            <person name="Russell C.E."/>
            <person name="Moser D.P."/>
        </authorList>
    </citation>
    <scope>NUCLEOTIDE SEQUENCE [LARGE SCALE GENOMIC DNA]</scope>
    <source>
        <strain evidence="8 9">DRI-13</strain>
    </source>
</reference>
<sequence length="351" mass="39425">MDKKGDKVMNPPLMPTKKRTAGPVIGFVALLLAVVMTMGAIFYGQLGPAVPGSSEEKLFIIEHGAAPGKIAADLQKEGLIKNAQTFLLYSRLTGKIDKFKSGQYLISPSFNVPQIVDLLVKGKVATITFTIPEGYHLRQIADVFVKAGISTEEEFWRVVKDGNFNYPFLKDLPRNERRLEGYLFPETYIIPKGMKTEQVIDLMLRQFDQVYKKLPSNKSNLTMHEVVTLASIVEGESRLDAERPLIASVFLNRLKINMKLDSDATVQYLFDKRKERVLYKDLEIDSPYNTYRNRGLPPGPIGSPGEASLRAVLVPAQSNYLYFVAKKDGSGQHVFAATHDEHIRNKQRLGY</sequence>